<feature type="compositionally biased region" description="Low complexity" evidence="1">
    <location>
        <begin position="516"/>
        <end position="526"/>
    </location>
</feature>
<name>A0A7R8W7F7_9CRUS</name>
<proteinExistence type="predicted"/>
<sequence length="570" mass="63464">MPSSPPSSIHLDLKESDVIKMTLEFLQNRDLHISQLSLERETGVINAHYSDDLLFLRQLILDGQWEDVLEFVQPLEGLEGFQTDSIEDSTEDTLLKTIREELLWSCQRKAQWKAQHNRAIRWAFHWAFSWAFHWAFRRAFQEGTAKKFKFIILKHKFVELLCIKGEVGGGLSHVEEAMEEVVSVLRQIEAVAASKEEYSALCLLLTAPRLTEHAEFRDWNPSKARVSCFRAVLPLVERFLALEPRKGSLSQSEIARNDRLMQLVIKGMLYEACVEFCQAKATKSSSGKAMFFTRPLSPQSLSDADLSLISWLQALPAEHFTIPFEPKALNVDVERLERPFLETSWTEHILVTPIKPAQVFPHSAMPYSRPKSADLMTRSLNLYRSLTTAAPPAALGGATPASVAEMTRSLASFHLTGRRSMDTSVDRLFEQATPTTGLTPIPETPAKDQPAPQPKKSPPAANGGTPNGPPHPRPSTTGGNQDLLREFQRQKRSSEAPNGQPLVSVITPCGTTRGVSPSSVSTMSHSANANSQHQPPTPKQFVRAWPVASGRRIARDLILGGILQIGMVML</sequence>
<accession>A0A7R8W7F7</accession>
<dbReference type="PROSITE" id="PS50897">
    <property type="entry name" value="CTLH"/>
    <property type="match status" value="1"/>
</dbReference>
<dbReference type="EMBL" id="OB660238">
    <property type="protein sequence ID" value="CAD7223681.1"/>
    <property type="molecule type" value="Genomic_DNA"/>
</dbReference>
<organism evidence="3">
    <name type="scientific">Cyprideis torosa</name>
    <dbReference type="NCBI Taxonomy" id="163714"/>
    <lineage>
        <taxon>Eukaryota</taxon>
        <taxon>Metazoa</taxon>
        <taxon>Ecdysozoa</taxon>
        <taxon>Arthropoda</taxon>
        <taxon>Crustacea</taxon>
        <taxon>Oligostraca</taxon>
        <taxon>Ostracoda</taxon>
        <taxon>Podocopa</taxon>
        <taxon>Podocopida</taxon>
        <taxon>Cytherocopina</taxon>
        <taxon>Cytheroidea</taxon>
        <taxon>Cytherideidae</taxon>
        <taxon>Cyprideis</taxon>
    </lineage>
</organism>
<feature type="compositionally biased region" description="Basic and acidic residues" evidence="1">
    <location>
        <begin position="483"/>
        <end position="494"/>
    </location>
</feature>
<evidence type="ECO:0000259" key="2">
    <source>
        <dbReference type="PROSITE" id="PS50897"/>
    </source>
</evidence>
<dbReference type="InterPro" id="IPR040067">
    <property type="entry name" value="WDR47"/>
</dbReference>
<evidence type="ECO:0000256" key="1">
    <source>
        <dbReference type="SAM" id="MobiDB-lite"/>
    </source>
</evidence>
<dbReference type="PANTHER" id="PTHR19863:SF11">
    <property type="entry name" value="WD REPEAT-CONTAINING PROTEIN 47-LIKE PROTEIN"/>
    <property type="match status" value="1"/>
</dbReference>
<dbReference type="InterPro" id="IPR006594">
    <property type="entry name" value="LisH"/>
</dbReference>
<evidence type="ECO:0000313" key="3">
    <source>
        <dbReference type="EMBL" id="CAD7223681.1"/>
    </source>
</evidence>
<dbReference type="AlphaFoldDB" id="A0A7R8W7F7"/>
<dbReference type="PROSITE" id="PS50896">
    <property type="entry name" value="LISH"/>
    <property type="match status" value="1"/>
</dbReference>
<dbReference type="Pfam" id="PF25602">
    <property type="entry name" value="WDR47_COR"/>
    <property type="match status" value="1"/>
</dbReference>
<dbReference type="InterPro" id="IPR057749">
    <property type="entry name" value="WDR47_COR"/>
</dbReference>
<dbReference type="InterPro" id="IPR006595">
    <property type="entry name" value="CTLH_C"/>
</dbReference>
<reference evidence="3" key="1">
    <citation type="submission" date="2020-11" db="EMBL/GenBank/DDBJ databases">
        <authorList>
            <person name="Tran Van P."/>
        </authorList>
    </citation>
    <scope>NUCLEOTIDE SEQUENCE</scope>
</reference>
<feature type="domain" description="CTLH" evidence="2">
    <location>
        <begin position="49"/>
        <end position="168"/>
    </location>
</feature>
<gene>
    <name evidence="3" type="ORF">CTOB1V02_LOCUS1661</name>
</gene>
<dbReference type="OrthoDB" id="187712at2759"/>
<dbReference type="PANTHER" id="PTHR19863">
    <property type="entry name" value="NEMITIN (NEURONAL ENRICHED MAP INTERACTING PROTEIN) HOMOLOG"/>
    <property type="match status" value="1"/>
</dbReference>
<protein>
    <recommendedName>
        <fullName evidence="2">CTLH domain-containing protein</fullName>
    </recommendedName>
</protein>
<feature type="region of interest" description="Disordered" evidence="1">
    <location>
        <begin position="432"/>
        <end position="539"/>
    </location>
</feature>